<dbReference type="SUPFAM" id="SSF56112">
    <property type="entry name" value="Protein kinase-like (PK-like)"/>
    <property type="match status" value="1"/>
</dbReference>
<dbReference type="AlphaFoldDB" id="A0A8T9BVK2"/>
<evidence type="ECO:0000259" key="1">
    <source>
        <dbReference type="PROSITE" id="PS50011"/>
    </source>
</evidence>
<organism evidence="2 3">
    <name type="scientific">Lachnellula suecica</name>
    <dbReference type="NCBI Taxonomy" id="602035"/>
    <lineage>
        <taxon>Eukaryota</taxon>
        <taxon>Fungi</taxon>
        <taxon>Dikarya</taxon>
        <taxon>Ascomycota</taxon>
        <taxon>Pezizomycotina</taxon>
        <taxon>Leotiomycetes</taxon>
        <taxon>Helotiales</taxon>
        <taxon>Lachnaceae</taxon>
        <taxon>Lachnellula</taxon>
    </lineage>
</organism>
<dbReference type="SMART" id="SM00220">
    <property type="entry name" value="S_TKc"/>
    <property type="match status" value="1"/>
</dbReference>
<name>A0A8T9BVK2_9HELO</name>
<dbReference type="InterPro" id="IPR011009">
    <property type="entry name" value="Kinase-like_dom_sf"/>
</dbReference>
<dbReference type="PROSITE" id="PS00108">
    <property type="entry name" value="PROTEIN_KINASE_ST"/>
    <property type="match status" value="1"/>
</dbReference>
<accession>A0A8T9BVK2</accession>
<sequence length="346" mass="39129">MRLAISKGLCKAGLNALTSTIRHLSIMSASIKIGQRLEGKVGSYFVSAQVAKDIWTATKSNSQAGKVIIKTAPQGRLENERDVLKHFYTCSHIRQLLDETKTPPSLILQHLDDDLLHASNVKSLESSDVKFVAKRVLQAIQALHEDEYTHTDIKPDNILVNYGTGSSRFLDVQLADFGDVTQIDPKDYLKVGIDGPHMGAAIFRSPEAMMQLRWGQSTDIWSFGTTLISLIWGLNWHMFKPDPKDATADDEEYLIHIIIRQLAHFGPVPKSYIDLIPREDGDRWSILGSATQYIKDNQKQRPFKLIEDDCLTEEDREFLLKVMKLDPRDRPTAKQLLQDKWFSGVS</sequence>
<dbReference type="PROSITE" id="PS50011">
    <property type="entry name" value="PROTEIN_KINASE_DOM"/>
    <property type="match status" value="1"/>
</dbReference>
<protein>
    <submittedName>
        <fullName evidence="2">Dual specificity protein kinase CLK3</fullName>
    </submittedName>
</protein>
<evidence type="ECO:0000313" key="2">
    <source>
        <dbReference type="EMBL" id="TVY62931.1"/>
    </source>
</evidence>
<keyword evidence="2" id="KW-0418">Kinase</keyword>
<proteinExistence type="predicted"/>
<feature type="domain" description="Protein kinase" evidence="1">
    <location>
        <begin position="30"/>
        <end position="342"/>
    </location>
</feature>
<dbReference type="PANTHER" id="PTHR48011:SF4">
    <property type="entry name" value="MITOGEN-ACTIVATED PROTEIN KINASE KINASE KINASE 19"/>
    <property type="match status" value="1"/>
</dbReference>
<comment type="caution">
    <text evidence="2">The sequence shown here is derived from an EMBL/GenBank/DDBJ whole genome shotgun (WGS) entry which is preliminary data.</text>
</comment>
<dbReference type="OrthoDB" id="5979581at2759"/>
<dbReference type="InterPro" id="IPR052751">
    <property type="entry name" value="Plant_MAPKKK"/>
</dbReference>
<dbReference type="GO" id="GO:0005524">
    <property type="term" value="F:ATP binding"/>
    <property type="evidence" value="ECO:0007669"/>
    <property type="project" value="InterPro"/>
</dbReference>
<keyword evidence="2" id="KW-0808">Transferase</keyword>
<dbReference type="PANTHER" id="PTHR48011">
    <property type="entry name" value="CCR4-NOT TRANSCRIPTIONAL COMPLEX SUBUNIT CAF120-RELATED"/>
    <property type="match status" value="1"/>
</dbReference>
<dbReference type="InterPro" id="IPR000719">
    <property type="entry name" value="Prot_kinase_dom"/>
</dbReference>
<evidence type="ECO:0000313" key="3">
    <source>
        <dbReference type="Proteomes" id="UP000469558"/>
    </source>
</evidence>
<dbReference type="Proteomes" id="UP000469558">
    <property type="component" value="Unassembled WGS sequence"/>
</dbReference>
<dbReference type="GO" id="GO:0007165">
    <property type="term" value="P:signal transduction"/>
    <property type="evidence" value="ECO:0007669"/>
    <property type="project" value="TreeGrafter"/>
</dbReference>
<dbReference type="GO" id="GO:0004672">
    <property type="term" value="F:protein kinase activity"/>
    <property type="evidence" value="ECO:0007669"/>
    <property type="project" value="InterPro"/>
</dbReference>
<gene>
    <name evidence="2" type="primary">Clk3</name>
    <name evidence="2" type="ORF">LSUE1_G008475</name>
</gene>
<dbReference type="Gene3D" id="1.10.510.10">
    <property type="entry name" value="Transferase(Phosphotransferase) domain 1"/>
    <property type="match status" value="1"/>
</dbReference>
<dbReference type="EMBL" id="QGMK01001843">
    <property type="protein sequence ID" value="TVY62931.1"/>
    <property type="molecule type" value="Genomic_DNA"/>
</dbReference>
<keyword evidence="3" id="KW-1185">Reference proteome</keyword>
<dbReference type="Pfam" id="PF00069">
    <property type="entry name" value="Pkinase"/>
    <property type="match status" value="1"/>
</dbReference>
<dbReference type="InterPro" id="IPR008271">
    <property type="entry name" value="Ser/Thr_kinase_AS"/>
</dbReference>
<reference evidence="2 3" key="1">
    <citation type="submission" date="2018-05" db="EMBL/GenBank/DDBJ databases">
        <title>Genome sequencing and assembly of the regulated plant pathogen Lachnellula willkommii and related sister species for the development of diagnostic species identification markers.</title>
        <authorList>
            <person name="Giroux E."/>
            <person name="Bilodeau G."/>
        </authorList>
    </citation>
    <scope>NUCLEOTIDE SEQUENCE [LARGE SCALE GENOMIC DNA]</scope>
    <source>
        <strain evidence="2 3">CBS 268.59</strain>
    </source>
</reference>